<organism evidence="1 2">
    <name type="scientific">Candidatus Nitrospira allomarina</name>
    <dbReference type="NCBI Taxonomy" id="3020900"/>
    <lineage>
        <taxon>Bacteria</taxon>
        <taxon>Pseudomonadati</taxon>
        <taxon>Nitrospirota</taxon>
        <taxon>Nitrospiria</taxon>
        <taxon>Nitrospirales</taxon>
        <taxon>Nitrospiraceae</taxon>
        <taxon>Nitrospira</taxon>
    </lineage>
</organism>
<dbReference type="RefSeq" id="WP_312642663.1">
    <property type="nucleotide sequence ID" value="NZ_CP116967.1"/>
</dbReference>
<sequence length="257" mass="29723">MSNHIRSDLLALNPHQTVSIQRVGMGHHQVVIVDNFYQFPDEILKVALSLPYTDRFEIVGNFPGVRARLNYEHRELVESLSALWGCPLFTFFSPQPVVFQGIKTDNYALNVGQRQPHIDQDITAMVYLNPADSCTGGTGLYLHRPTGLERVPPIPDGTIQQLANRLELSDEFFTSPEGYENFQNSMIFNPLFACRDNRYINDGNEYWELLKLIEMRPNRLMMFDGRCFHSQYIQSGHYNQAFRVNQILYLSQKEKML</sequence>
<dbReference type="KEGG" id="nall:PP769_17630"/>
<dbReference type="EMBL" id="CP116967">
    <property type="protein sequence ID" value="WNM57769.1"/>
    <property type="molecule type" value="Genomic_DNA"/>
</dbReference>
<proteinExistence type="predicted"/>
<evidence type="ECO:0000313" key="2">
    <source>
        <dbReference type="Proteomes" id="UP001302719"/>
    </source>
</evidence>
<dbReference type="Proteomes" id="UP001302719">
    <property type="component" value="Chromosome"/>
</dbReference>
<dbReference type="InterPro" id="IPR045617">
    <property type="entry name" value="DUF6445"/>
</dbReference>
<gene>
    <name evidence="1" type="ORF">PP769_17630</name>
</gene>
<dbReference type="AlphaFoldDB" id="A0AA96GFN8"/>
<reference evidence="1 2" key="1">
    <citation type="submission" date="2023-01" db="EMBL/GenBank/DDBJ databases">
        <title>Cultivation and genomic characterization of new, ubiquitous marine nitrite-oxidizing bacteria from the Nitrospirales.</title>
        <authorList>
            <person name="Mueller A.J."/>
            <person name="Daebeler A."/>
            <person name="Herbold C.W."/>
            <person name="Kirkegaard R.H."/>
            <person name="Daims H."/>
        </authorList>
    </citation>
    <scope>NUCLEOTIDE SEQUENCE [LARGE SCALE GENOMIC DNA]</scope>
    <source>
        <strain evidence="1 2">VA</strain>
    </source>
</reference>
<name>A0AA96GFN8_9BACT</name>
<accession>A0AA96GFN8</accession>
<protein>
    <submittedName>
        <fullName evidence="1">DUF6445 family protein</fullName>
    </submittedName>
</protein>
<evidence type="ECO:0000313" key="1">
    <source>
        <dbReference type="EMBL" id="WNM57769.1"/>
    </source>
</evidence>
<dbReference type="Pfam" id="PF20043">
    <property type="entry name" value="DUF6445"/>
    <property type="match status" value="2"/>
</dbReference>
<keyword evidence="2" id="KW-1185">Reference proteome</keyword>